<dbReference type="Proteomes" id="UP001642464">
    <property type="component" value="Unassembled WGS sequence"/>
</dbReference>
<comment type="caution">
    <text evidence="3">The sequence shown here is derived from an EMBL/GenBank/DDBJ whole genome shotgun (WGS) entry which is preliminary data.</text>
</comment>
<feature type="transmembrane region" description="Helical" evidence="2">
    <location>
        <begin position="75"/>
        <end position="96"/>
    </location>
</feature>
<feature type="region of interest" description="Disordered" evidence="1">
    <location>
        <begin position="197"/>
        <end position="229"/>
    </location>
</feature>
<feature type="transmembrane region" description="Helical" evidence="2">
    <location>
        <begin position="33"/>
        <end position="55"/>
    </location>
</feature>
<feature type="non-terminal residue" evidence="3">
    <location>
        <position position="1"/>
    </location>
</feature>
<evidence type="ECO:0000313" key="4">
    <source>
        <dbReference type="Proteomes" id="UP001642464"/>
    </source>
</evidence>
<evidence type="ECO:0000313" key="3">
    <source>
        <dbReference type="EMBL" id="CAK9068549.1"/>
    </source>
</evidence>
<feature type="transmembrane region" description="Helical" evidence="2">
    <location>
        <begin position="103"/>
        <end position="123"/>
    </location>
</feature>
<keyword evidence="4" id="KW-1185">Reference proteome</keyword>
<keyword evidence="2" id="KW-1133">Transmembrane helix</keyword>
<accession>A0ABP0NYC7</accession>
<reference evidence="3 4" key="1">
    <citation type="submission" date="2024-02" db="EMBL/GenBank/DDBJ databases">
        <authorList>
            <person name="Chen Y."/>
            <person name="Shah S."/>
            <person name="Dougan E. K."/>
            <person name="Thang M."/>
            <person name="Chan C."/>
        </authorList>
    </citation>
    <scope>NUCLEOTIDE SEQUENCE [LARGE SCALE GENOMIC DNA]</scope>
</reference>
<feature type="transmembrane region" description="Helical" evidence="2">
    <location>
        <begin position="155"/>
        <end position="177"/>
    </location>
</feature>
<evidence type="ECO:0008006" key="5">
    <source>
        <dbReference type="Google" id="ProtNLM"/>
    </source>
</evidence>
<gene>
    <name evidence="3" type="ORF">SCF082_LOCUS34497</name>
</gene>
<keyword evidence="2" id="KW-0812">Transmembrane</keyword>
<sequence length="229" mass="24836">GNRSGRMVTYSTRIDAADFSDGQQTCCRLPLRWGTVAFGTFFAAAGFCQLLEQVFKANGWTLSGINLFDSSSTTLTLFTLAVCMILSGVSGVLGGFFEVRLPVTFFALMLLCQCLLEVIWFFLEDKTGLSGICSMIWDEVMLGGRSTNNITATNLFYSFLSIDVHLWAFGVAASYALQLRIAGKTIWFEPFDDEEDDDGSAIIKGEPSGYGATGDVGSSHDTGPSRAEP</sequence>
<dbReference type="EMBL" id="CAXAMM010031691">
    <property type="protein sequence ID" value="CAK9068549.1"/>
    <property type="molecule type" value="Genomic_DNA"/>
</dbReference>
<proteinExistence type="predicted"/>
<organism evidence="3 4">
    <name type="scientific">Durusdinium trenchii</name>
    <dbReference type="NCBI Taxonomy" id="1381693"/>
    <lineage>
        <taxon>Eukaryota</taxon>
        <taxon>Sar</taxon>
        <taxon>Alveolata</taxon>
        <taxon>Dinophyceae</taxon>
        <taxon>Suessiales</taxon>
        <taxon>Symbiodiniaceae</taxon>
        <taxon>Durusdinium</taxon>
    </lineage>
</organism>
<protein>
    <recommendedName>
        <fullName evidence="5">Transmembrane protein 45B</fullName>
    </recommendedName>
</protein>
<keyword evidence="2" id="KW-0472">Membrane</keyword>
<evidence type="ECO:0000256" key="1">
    <source>
        <dbReference type="SAM" id="MobiDB-lite"/>
    </source>
</evidence>
<evidence type="ECO:0000256" key="2">
    <source>
        <dbReference type="SAM" id="Phobius"/>
    </source>
</evidence>
<name>A0ABP0NYC7_9DINO</name>